<feature type="transmembrane region" description="Helical" evidence="2">
    <location>
        <begin position="266"/>
        <end position="284"/>
    </location>
</feature>
<dbReference type="SUPFAM" id="SSF81442">
    <property type="entry name" value="Cytochrome c oxidase subunit I-like"/>
    <property type="match status" value="1"/>
</dbReference>
<feature type="transmembrane region" description="Helical" evidence="2">
    <location>
        <begin position="392"/>
        <end position="411"/>
    </location>
</feature>
<gene>
    <name evidence="4" type="ORF">SAMN04488087_0351</name>
</gene>
<organism evidence="4 5">
    <name type="scientific">Rhodothermus profundi</name>
    <dbReference type="NCBI Taxonomy" id="633813"/>
    <lineage>
        <taxon>Bacteria</taxon>
        <taxon>Pseudomonadati</taxon>
        <taxon>Rhodothermota</taxon>
        <taxon>Rhodothermia</taxon>
        <taxon>Rhodothermales</taxon>
        <taxon>Rhodothermaceae</taxon>
        <taxon>Rhodothermus</taxon>
    </lineage>
</organism>
<dbReference type="RefSeq" id="WP_072714226.1">
    <property type="nucleotide sequence ID" value="NZ_FRAU01000001.1"/>
</dbReference>
<keyword evidence="1" id="KW-0813">Transport</keyword>
<dbReference type="PROSITE" id="PS50855">
    <property type="entry name" value="COX1"/>
    <property type="match status" value="1"/>
</dbReference>
<keyword evidence="1" id="KW-0249">Electron transport</keyword>
<evidence type="ECO:0000259" key="3">
    <source>
        <dbReference type="PROSITE" id="PS50855"/>
    </source>
</evidence>
<dbReference type="InterPro" id="IPR036927">
    <property type="entry name" value="Cyt_c_oxase-like_su1_sf"/>
</dbReference>
<dbReference type="PANTHER" id="PTHR10422:SF40">
    <property type="entry name" value="CYTOCHROME C OXIDASE SUBUNIT I"/>
    <property type="match status" value="1"/>
</dbReference>
<evidence type="ECO:0000313" key="4">
    <source>
        <dbReference type="EMBL" id="SHK12036.1"/>
    </source>
</evidence>
<keyword evidence="2" id="KW-1133">Transmembrane helix</keyword>
<dbReference type="Proteomes" id="UP000185812">
    <property type="component" value="Unassembled WGS sequence"/>
</dbReference>
<feature type="transmembrane region" description="Helical" evidence="2">
    <location>
        <begin position="353"/>
        <end position="372"/>
    </location>
</feature>
<evidence type="ECO:0000256" key="2">
    <source>
        <dbReference type="SAM" id="Phobius"/>
    </source>
</evidence>
<dbReference type="STRING" id="633813.SAMN04488087_0351"/>
<keyword evidence="2" id="KW-0472">Membrane</keyword>
<accession>A0A1M6PVV0</accession>
<keyword evidence="5" id="KW-1185">Reference proteome</keyword>
<dbReference type="Pfam" id="PF00115">
    <property type="entry name" value="COX1"/>
    <property type="match status" value="1"/>
</dbReference>
<dbReference type="OrthoDB" id="9764568at2"/>
<dbReference type="InterPro" id="IPR000883">
    <property type="entry name" value="Cyt_C_Oxase_1"/>
</dbReference>
<dbReference type="GO" id="GO:0009060">
    <property type="term" value="P:aerobic respiration"/>
    <property type="evidence" value="ECO:0007669"/>
    <property type="project" value="InterPro"/>
</dbReference>
<dbReference type="AlphaFoldDB" id="A0A1M6PVV0"/>
<feature type="transmembrane region" description="Helical" evidence="2">
    <location>
        <begin position="526"/>
        <end position="549"/>
    </location>
</feature>
<feature type="transmembrane region" description="Helical" evidence="2">
    <location>
        <begin position="148"/>
        <end position="170"/>
    </location>
</feature>
<evidence type="ECO:0000256" key="1">
    <source>
        <dbReference type="ARBA" id="ARBA00022660"/>
    </source>
</evidence>
<dbReference type="EMBL" id="FRAU01000001">
    <property type="protein sequence ID" value="SHK12036.1"/>
    <property type="molecule type" value="Genomic_DNA"/>
</dbReference>
<dbReference type="PANTHER" id="PTHR10422">
    <property type="entry name" value="CYTOCHROME C OXIDASE SUBUNIT 1"/>
    <property type="match status" value="1"/>
</dbReference>
<reference evidence="5" key="1">
    <citation type="submission" date="2016-11" db="EMBL/GenBank/DDBJ databases">
        <authorList>
            <person name="Varghese N."/>
            <person name="Submissions S."/>
        </authorList>
    </citation>
    <scope>NUCLEOTIDE SEQUENCE [LARGE SCALE GENOMIC DNA]</scope>
    <source>
        <strain evidence="5">DSM 22212</strain>
    </source>
</reference>
<feature type="transmembrane region" description="Helical" evidence="2">
    <location>
        <begin position="423"/>
        <end position="445"/>
    </location>
</feature>
<name>A0A1M6PVV0_9BACT</name>
<sequence length="561" mass="62616">MAEYIAASTPVVADPTPFTLPETQRRLLRWTLYVGYAALTAGIFHGLAQALSYAGIDILGYFPALRSYYQGLTAHGVANAIIFTFSFANAFLPLMVARALSRPLDERLLWASFGTLVLGNLLVIYAVVTNKASVLYTSYAPLQAHWTYYVGLVFVVISTWLALLSMLQIWRAWKREHPEKRMPLLAHISIVSYVMWFLASLPIAVEFLFFLIPWSFGWVERTDPLLTRTLFWFTGHAIVYAWLLPAYVSWYALVPRQAGGKVVSDALTRLVFILFLLLSIPTGFHHQYTDPGIHEGLKFVHAILTFGVFFPSLITAFSVMASLEMGGRAHGGRGLLGWIPKLPWGDPSLSAQLLAMITFVFGGITGLINASFTMNQVIHNTTWVPGHFHMTVGSAVAMTFMGVAYWMVPYLTGKKLWGRKVALASNWIYTIGLFIFARGMISAGLEGMPRRTFLVQAPYMDPDWLVGRVLTGVGGTLMFVGIALFFVVILMTVWKGKPGEAPRDIPWSETLTEPARNGWAAHMDRIGFWVIVAIILIVIAYGPFFLSYLPPNYVSPGFRIF</sequence>
<dbReference type="Gene3D" id="1.20.210.10">
    <property type="entry name" value="Cytochrome c oxidase-like, subunit I domain"/>
    <property type="match status" value="1"/>
</dbReference>
<dbReference type="PRINTS" id="PR01165">
    <property type="entry name" value="CYCOXIDASEI"/>
</dbReference>
<feature type="transmembrane region" description="Helical" evidence="2">
    <location>
        <begin position="33"/>
        <end position="56"/>
    </location>
</feature>
<keyword evidence="1" id="KW-0679">Respiratory chain</keyword>
<dbReference type="GO" id="GO:0020037">
    <property type="term" value="F:heme binding"/>
    <property type="evidence" value="ECO:0007669"/>
    <property type="project" value="InterPro"/>
</dbReference>
<proteinExistence type="predicted"/>
<feature type="transmembrane region" description="Helical" evidence="2">
    <location>
        <begin position="232"/>
        <end position="254"/>
    </location>
</feature>
<dbReference type="GO" id="GO:0016020">
    <property type="term" value="C:membrane"/>
    <property type="evidence" value="ECO:0007669"/>
    <property type="project" value="InterPro"/>
</dbReference>
<feature type="transmembrane region" description="Helical" evidence="2">
    <location>
        <begin position="465"/>
        <end position="494"/>
    </location>
</feature>
<protein>
    <submittedName>
        <fullName evidence="4">Cytochrome c oxidase subunit 1</fullName>
    </submittedName>
</protein>
<feature type="transmembrane region" description="Helical" evidence="2">
    <location>
        <begin position="76"/>
        <end position="96"/>
    </location>
</feature>
<keyword evidence="2" id="KW-0812">Transmembrane</keyword>
<feature type="transmembrane region" description="Helical" evidence="2">
    <location>
        <begin position="108"/>
        <end position="128"/>
    </location>
</feature>
<feature type="transmembrane region" description="Helical" evidence="2">
    <location>
        <begin position="299"/>
        <end position="323"/>
    </location>
</feature>
<dbReference type="GO" id="GO:0004129">
    <property type="term" value="F:cytochrome-c oxidase activity"/>
    <property type="evidence" value="ECO:0007669"/>
    <property type="project" value="InterPro"/>
</dbReference>
<evidence type="ECO:0000313" key="5">
    <source>
        <dbReference type="Proteomes" id="UP000185812"/>
    </source>
</evidence>
<feature type="domain" description="Cytochrome oxidase subunit I profile" evidence="3">
    <location>
        <begin position="28"/>
        <end position="527"/>
    </location>
</feature>
<feature type="transmembrane region" description="Helical" evidence="2">
    <location>
        <begin position="190"/>
        <end position="212"/>
    </location>
</feature>
<dbReference type="InterPro" id="IPR023616">
    <property type="entry name" value="Cyt_c_oxase-like_su1_dom"/>
</dbReference>